<keyword evidence="2" id="KW-1185">Reference proteome</keyword>
<protein>
    <submittedName>
        <fullName evidence="1">Uncharacterized protein</fullName>
    </submittedName>
</protein>
<dbReference type="KEGG" id="sbl:Sbal_4017"/>
<dbReference type="HOGENOM" id="CLU_2773584_0_0_6"/>
<reference evidence="1 2" key="1">
    <citation type="submission" date="2007-02" db="EMBL/GenBank/DDBJ databases">
        <title>Complete sequence of chromosome of Shewanella baltica OS155.</title>
        <authorList>
            <consortium name="US DOE Joint Genome Institute"/>
            <person name="Copeland A."/>
            <person name="Lucas S."/>
            <person name="Lapidus A."/>
            <person name="Barry K."/>
            <person name="Detter J.C."/>
            <person name="Glavina del Rio T."/>
            <person name="Hammon N."/>
            <person name="Israni S."/>
            <person name="Dalin E."/>
            <person name="Tice H."/>
            <person name="Pitluck S."/>
            <person name="Sims D.R."/>
            <person name="Brettin T."/>
            <person name="Bruce D."/>
            <person name="Han C."/>
            <person name="Tapia R."/>
            <person name="Brainard J."/>
            <person name="Schmutz J."/>
            <person name="Larimer F."/>
            <person name="Land M."/>
            <person name="Hauser L."/>
            <person name="Kyrpides N."/>
            <person name="Mikhailova N."/>
            <person name="Brettar I."/>
            <person name="Klappenbach J."/>
            <person name="Konstantinidis K."/>
            <person name="Rodrigues J."/>
            <person name="Tiedje J."/>
            <person name="Richardson P."/>
        </authorList>
    </citation>
    <scope>NUCLEOTIDE SEQUENCE [LARGE SCALE GENOMIC DNA]</scope>
    <source>
        <strain evidence="2">OS155 / ATCC BAA-1091</strain>
    </source>
</reference>
<sequence>MNIYYRQAQLCGRKTGNGAKLPFLMNILYSLAAKNGDHQPFSMDDINTVLFNQHQSIGCSIKVPLPIVS</sequence>
<name>A3D9S0_SHEB5</name>
<proteinExistence type="predicted"/>
<evidence type="ECO:0000313" key="1">
    <source>
        <dbReference type="EMBL" id="ABN63483.1"/>
    </source>
</evidence>
<accession>A3D9S0</accession>
<evidence type="ECO:0000313" key="2">
    <source>
        <dbReference type="Proteomes" id="UP000001557"/>
    </source>
</evidence>
<dbReference type="AlphaFoldDB" id="A3D9S0"/>
<dbReference type="EMBL" id="CP000563">
    <property type="protein sequence ID" value="ABN63483.1"/>
    <property type="molecule type" value="Genomic_DNA"/>
</dbReference>
<gene>
    <name evidence="1" type="ordered locus">Sbal_4017</name>
</gene>
<dbReference type="Proteomes" id="UP000001557">
    <property type="component" value="Chromosome"/>
</dbReference>
<organism evidence="1 2">
    <name type="scientific">Shewanella baltica (strain OS155 / ATCC BAA-1091)</name>
    <dbReference type="NCBI Taxonomy" id="325240"/>
    <lineage>
        <taxon>Bacteria</taxon>
        <taxon>Pseudomonadati</taxon>
        <taxon>Pseudomonadota</taxon>
        <taxon>Gammaproteobacteria</taxon>
        <taxon>Alteromonadales</taxon>
        <taxon>Shewanellaceae</taxon>
        <taxon>Shewanella</taxon>
    </lineage>
</organism>
<dbReference type="STRING" id="325240.Sbal_4017"/>